<sequence>MKRCRRIWLYSGQLDEHGVNAQIQARQLYHDREEVTVHVRRLWPPSADVATSVNPSPSGRRRVRVLRPSP</sequence>
<proteinExistence type="predicted"/>
<organism evidence="2 3">
    <name type="scientific">Klebsiella pneumoniae</name>
    <dbReference type="NCBI Taxonomy" id="573"/>
    <lineage>
        <taxon>Bacteria</taxon>
        <taxon>Pseudomonadati</taxon>
        <taxon>Pseudomonadota</taxon>
        <taxon>Gammaproteobacteria</taxon>
        <taxon>Enterobacterales</taxon>
        <taxon>Enterobacteriaceae</taxon>
        <taxon>Klebsiella/Raoultella group</taxon>
        <taxon>Klebsiella</taxon>
        <taxon>Klebsiella pneumoniae complex</taxon>
    </lineage>
</organism>
<dbReference type="GO" id="GO:0008168">
    <property type="term" value="F:methyltransferase activity"/>
    <property type="evidence" value="ECO:0007669"/>
    <property type="project" value="UniProtKB-KW"/>
</dbReference>
<evidence type="ECO:0000313" key="3">
    <source>
        <dbReference type="Proteomes" id="UP000251088"/>
    </source>
</evidence>
<feature type="compositionally biased region" description="Basic residues" evidence="1">
    <location>
        <begin position="59"/>
        <end position="70"/>
    </location>
</feature>
<dbReference type="Proteomes" id="UP000251088">
    <property type="component" value="Unassembled WGS sequence"/>
</dbReference>
<evidence type="ECO:0000256" key="1">
    <source>
        <dbReference type="SAM" id="MobiDB-lite"/>
    </source>
</evidence>
<evidence type="ECO:0000313" key="2">
    <source>
        <dbReference type="EMBL" id="SQC15311.1"/>
    </source>
</evidence>
<dbReference type="AlphaFoldDB" id="A0A2X3CSA7"/>
<protein>
    <submittedName>
        <fullName evidence="2">RNA 2'-O-ribose methyltransferase mtfA</fullName>
        <ecNumber evidence="2">2.1.1.186</ecNumber>
    </submittedName>
</protein>
<gene>
    <name evidence="2" type="primary">rlmM_3</name>
    <name evidence="2" type="ORF">NCTC9128_03424</name>
</gene>
<keyword evidence="2" id="KW-0489">Methyltransferase</keyword>
<feature type="region of interest" description="Disordered" evidence="1">
    <location>
        <begin position="47"/>
        <end position="70"/>
    </location>
</feature>
<name>A0A2X3CSA7_KLEPN</name>
<dbReference type="GO" id="GO:0032259">
    <property type="term" value="P:methylation"/>
    <property type="evidence" value="ECO:0007669"/>
    <property type="project" value="UniProtKB-KW"/>
</dbReference>
<dbReference type="EC" id="2.1.1.186" evidence="2"/>
<reference evidence="2 3" key="1">
    <citation type="submission" date="2018-06" db="EMBL/GenBank/DDBJ databases">
        <authorList>
            <consortium name="Pathogen Informatics"/>
            <person name="Doyle S."/>
        </authorList>
    </citation>
    <scope>NUCLEOTIDE SEQUENCE [LARGE SCALE GENOMIC DNA]</scope>
    <source>
        <strain evidence="2 3">NCTC9128</strain>
    </source>
</reference>
<dbReference type="EMBL" id="UAWN01000012">
    <property type="protein sequence ID" value="SQC15311.1"/>
    <property type="molecule type" value="Genomic_DNA"/>
</dbReference>
<accession>A0A2X3CSA7</accession>
<keyword evidence="2" id="KW-0808">Transferase</keyword>